<name>A0A656Z7V4_BRUAN</name>
<accession>A0A656Z7V4</accession>
<comment type="caution">
    <text evidence="1">The sequence shown here is derived from an EMBL/GenBank/DDBJ whole genome shotgun (WGS) entry which is preliminary data.</text>
</comment>
<proteinExistence type="predicted"/>
<dbReference type="Gene3D" id="3.40.190.10">
    <property type="entry name" value="Periplasmic binding protein-like II"/>
    <property type="match status" value="2"/>
</dbReference>
<dbReference type="AlphaFoldDB" id="A0A656Z7V4"/>
<gene>
    <name evidence="1" type="ORF">AB664_39500</name>
</gene>
<dbReference type="EMBL" id="LUAY01004446">
    <property type="protein sequence ID" value="KYB45506.1"/>
    <property type="molecule type" value="Genomic_DNA"/>
</dbReference>
<evidence type="ECO:0008006" key="2">
    <source>
        <dbReference type="Google" id="ProtNLM"/>
    </source>
</evidence>
<evidence type="ECO:0000313" key="1">
    <source>
        <dbReference type="EMBL" id="KYB45506.1"/>
    </source>
</evidence>
<protein>
    <recommendedName>
        <fullName evidence="2">LysR substrate-binding domain-containing protein</fullName>
    </recommendedName>
</protein>
<organism evidence="1">
    <name type="scientific">Brucella anthropi</name>
    <name type="common">Ochrobactrum anthropi</name>
    <dbReference type="NCBI Taxonomy" id="529"/>
    <lineage>
        <taxon>Bacteria</taxon>
        <taxon>Pseudomonadati</taxon>
        <taxon>Pseudomonadota</taxon>
        <taxon>Alphaproteobacteria</taxon>
        <taxon>Hyphomicrobiales</taxon>
        <taxon>Brucellaceae</taxon>
        <taxon>Brucella/Ochrobactrum group</taxon>
        <taxon>Brucella</taxon>
    </lineage>
</organism>
<sequence>MVANAEGVTLASESVRRLNCPDIVLRTIDDETERACFSAIWSPHNHNPALRNMLDIAFAQSKAHPSH</sequence>
<reference evidence="1" key="1">
    <citation type="submission" date="2016-02" db="EMBL/GenBank/DDBJ databases">
        <title>Genomic sequences of Ochrobactrum anthropi.</title>
        <authorList>
            <person name="Chudasama K.S."/>
            <person name="Thaker V.S."/>
        </authorList>
    </citation>
    <scope>NUCLEOTIDE SEQUENCE [LARGE SCALE GENOMIC DNA]</scope>
    <source>
        <strain evidence="1">SUBG007</strain>
    </source>
</reference>